<reference evidence="3 4" key="1">
    <citation type="submission" date="2010-04" db="EMBL/GenBank/DDBJ databases">
        <title>The genome of Herbaspirillum seropedicae SmR1, an endophytic, nitrogen-fixing, plant-growth promoting beta-Proteobacteria.</title>
        <authorList>
            <person name="Pedrosa F.O."/>
            <person name="Monteiro R.A."/>
            <person name="Wassem R."/>
            <person name="Cruz L.M."/>
            <person name="Ayub R.A."/>
            <person name="Colauto N.B."/>
            <person name="Fernandez M.A."/>
            <person name="Fungaro M.H.P."/>
            <person name="Grisard E.C."/>
            <person name="Hungria M."/>
            <person name="Madeira H.M.F."/>
            <person name="Nodari R.O."/>
            <person name="Osaku C.A."/>
            <person name="Petzl-Erler M.L."/>
            <person name="Terenzi H."/>
            <person name="Vieira L.G.E."/>
            <person name="Almeida M.I.M."/>
            <person name="Alves L.R."/>
            <person name="Arantes O.M.N."/>
            <person name="Balsanelli E."/>
            <person name="Barcellos F.G."/>
            <person name="Baura V.A."/>
            <person name="Binde D.R."/>
            <person name="Campo R.J."/>
            <person name="Chubatsu L.S."/>
            <person name="Chueire L.M.O."/>
            <person name="Ciferri R.R."/>
            <person name="Correa L.C."/>
            <person name="da Conceicao Silva J.L."/>
            <person name="Dabul A.N.G."/>
            <person name="Dambros B.P."/>
            <person name="Faoro H."/>
            <person name="Favetti A."/>
            <person name="Friedermann G."/>
            <person name="Furlaneto M.C."/>
            <person name="Gasques L.S."/>
            <person name="Gimenes C.C.T."/>
            <person name="Gioppo N.M.R."/>
            <person name="Glienke-Blanco C."/>
            <person name="Godoy L.P."/>
            <person name="Guerra M.P."/>
            <person name="Karp S."/>
            <person name="Kava-Cordeiro V."/>
            <person name="Margarido V.P."/>
            <person name="Mathioni S.M."/>
            <person name="Menck-Soares M.A."/>
            <person name="Murace N.K."/>
            <person name="Nicolas M.F."/>
            <person name="Oliveira C.E.C."/>
            <person name="Pagnan N.A.B."/>
            <person name="Pamphile J.A."/>
            <person name="Patussi E.V."/>
            <person name="Pereira L.F.P."/>
            <person name="Pereira-Ferrari L."/>
            <person name="Pinto F.G.S."/>
            <person name="Precoma C."/>
            <person name="Prioli A.J."/>
            <person name="Prioli S.M.A.P."/>
            <person name="Raittz R.T."/>
            <person name="Ramos H.J.O."/>
            <person name="Ribeiro E.M.S.F."/>
            <person name="Rigo L.U."/>
            <person name="Rocha C.L.M.S.C."/>
            <person name="Rocha S.N."/>
            <person name="Santos K."/>
            <person name="Satori D."/>
            <person name="Silva A.G."/>
            <person name="Simao R.C.G."/>
            <person name="Soares M.A.M."/>
            <person name="Souza E.M."/>
            <person name="Steffens M.B.R."/>
            <person name="Steindel M."/>
            <person name="Tadra-Sfeir M.Z."/>
            <person name="Takahashi E.K."/>
            <person name="Torres R.A."/>
            <person name="Valle J.S."/>
            <person name="Vernal J.I."/>
            <person name="Vilas-Boas L.A."/>
            <person name="Watanabe M.A.E."/>
            <person name="Weiss V.A."/>
            <person name="Yates M.A."/>
            <person name="Souza E.M."/>
        </authorList>
    </citation>
    <scope>NUCLEOTIDE SEQUENCE [LARGE SCALE GENOMIC DNA]</scope>
    <source>
        <strain evidence="3 4">SmR1</strain>
    </source>
</reference>
<dbReference type="Pfam" id="PF13649">
    <property type="entry name" value="Methyltransf_25"/>
    <property type="match status" value="1"/>
</dbReference>
<dbReference type="GO" id="GO:0032259">
    <property type="term" value="P:methylation"/>
    <property type="evidence" value="ECO:0007669"/>
    <property type="project" value="UniProtKB-KW"/>
</dbReference>
<keyword evidence="4" id="KW-1185">Reference proteome</keyword>
<sequence length="201" mass="22316">MEKKVAGTAGYGENAAQLATQYESIEFEALHHDVLHLFPTQPSAILDIGAGSGRDSAALARKGHAVTAIEPSKELREEGQRRHALLDIHWIDDHLPDLQVAKRLGRTFDLILLTAVWMHLEKQEREIAMQAIAGLLGPEGKVMMTLRHGPVPPGRQMFDVSPHETVELAAQSGLQARHLSERADMFDRTDVRWSVVVLEKV</sequence>
<name>D8IYD4_HERSS</name>
<dbReference type="Gene3D" id="3.40.50.150">
    <property type="entry name" value="Vaccinia Virus protein VP39"/>
    <property type="match status" value="1"/>
</dbReference>
<keyword evidence="1 3" id="KW-0808">Transferase</keyword>
<evidence type="ECO:0000256" key="1">
    <source>
        <dbReference type="ARBA" id="ARBA00022679"/>
    </source>
</evidence>
<dbReference type="GeneID" id="29392880"/>
<dbReference type="InterPro" id="IPR041698">
    <property type="entry name" value="Methyltransf_25"/>
</dbReference>
<dbReference type="InterPro" id="IPR029063">
    <property type="entry name" value="SAM-dependent_MTases_sf"/>
</dbReference>
<dbReference type="KEGG" id="hse:Hsero_0575"/>
<evidence type="ECO:0000259" key="2">
    <source>
        <dbReference type="Pfam" id="PF13649"/>
    </source>
</evidence>
<evidence type="ECO:0000313" key="3">
    <source>
        <dbReference type="EMBL" id="ADJ62094.1"/>
    </source>
</evidence>
<dbReference type="GO" id="GO:0008168">
    <property type="term" value="F:methyltransferase activity"/>
    <property type="evidence" value="ECO:0007669"/>
    <property type="project" value="UniProtKB-KW"/>
</dbReference>
<dbReference type="PANTHER" id="PTHR43861">
    <property type="entry name" value="TRANS-ACONITATE 2-METHYLTRANSFERASE-RELATED"/>
    <property type="match status" value="1"/>
</dbReference>
<dbReference type="RefSeq" id="WP_013232612.1">
    <property type="nucleotide sequence ID" value="NC_014323.1"/>
</dbReference>
<keyword evidence="3" id="KW-0489">Methyltransferase</keyword>
<evidence type="ECO:0000313" key="4">
    <source>
        <dbReference type="Proteomes" id="UP000000329"/>
    </source>
</evidence>
<dbReference type="eggNOG" id="COG0500">
    <property type="taxonomic scope" value="Bacteria"/>
</dbReference>
<dbReference type="Proteomes" id="UP000000329">
    <property type="component" value="Chromosome"/>
</dbReference>
<gene>
    <name evidence="3" type="ordered locus">Hsero_0575</name>
</gene>
<dbReference type="EMBL" id="CP002039">
    <property type="protein sequence ID" value="ADJ62094.1"/>
    <property type="molecule type" value="Genomic_DNA"/>
</dbReference>
<accession>D8IYD4</accession>
<dbReference type="SUPFAM" id="SSF53335">
    <property type="entry name" value="S-adenosyl-L-methionine-dependent methyltransferases"/>
    <property type="match status" value="1"/>
</dbReference>
<dbReference type="PANTHER" id="PTHR43861:SF3">
    <property type="entry name" value="PUTATIVE (AFU_ORTHOLOGUE AFUA_2G14390)-RELATED"/>
    <property type="match status" value="1"/>
</dbReference>
<feature type="domain" description="Methyltransferase" evidence="2">
    <location>
        <begin position="45"/>
        <end position="140"/>
    </location>
</feature>
<dbReference type="CDD" id="cd02440">
    <property type="entry name" value="AdoMet_MTases"/>
    <property type="match status" value="1"/>
</dbReference>
<dbReference type="AlphaFoldDB" id="D8IYD4"/>
<dbReference type="HOGENOM" id="CLU_092062_0_0_4"/>
<proteinExistence type="predicted"/>
<dbReference type="OrthoDB" id="7348755at2"/>
<protein>
    <submittedName>
        <fullName evidence="3">SAM-dependent methyltransferase protein</fullName>
    </submittedName>
</protein>
<dbReference type="STRING" id="757424.Hsero_0575"/>
<organism evidence="3 4">
    <name type="scientific">Herbaspirillum seropedicae (strain SmR1)</name>
    <dbReference type="NCBI Taxonomy" id="757424"/>
    <lineage>
        <taxon>Bacteria</taxon>
        <taxon>Pseudomonadati</taxon>
        <taxon>Pseudomonadota</taxon>
        <taxon>Betaproteobacteria</taxon>
        <taxon>Burkholderiales</taxon>
        <taxon>Oxalobacteraceae</taxon>
        <taxon>Herbaspirillum</taxon>
    </lineage>
</organism>